<evidence type="ECO:0000313" key="2">
    <source>
        <dbReference type="EMBL" id="QJH97063.1"/>
    </source>
</evidence>
<dbReference type="EMBL" id="MT144672">
    <property type="protein sequence ID" value="QJH97063.1"/>
    <property type="molecule type" value="Genomic_DNA"/>
</dbReference>
<gene>
    <name evidence="1" type="ORF">TM448A00757_0010</name>
    <name evidence="2" type="ORF">TM448B00909_0010</name>
</gene>
<proteinExistence type="predicted"/>
<sequence>MSKMTLSPEQREIALQYGHLFHNSGGNDPIELIEREGVNYFNNPLVAELQGSCWSQVVLLQKLKALGLLFEGTPASGMELQMENASHGRTVAFLSALIRPLAFLYDKGEMQFDAELVRQYCDLPVLERFVWDMQDTWKGGLTRDDGYFEAKYGKVWKSLIRPLEAFILAIPGYDKGNVGNQSLKALEQHGHITMQLLRLLGDWEDSGIGQDALLRKLKGLEILVAGSNQ</sequence>
<dbReference type="AlphaFoldDB" id="A0A6H1ZKB7"/>
<accession>A0A6H1ZKB7</accession>
<reference evidence="1" key="1">
    <citation type="submission" date="2020-03" db="EMBL/GenBank/DDBJ databases">
        <title>The deep terrestrial virosphere.</title>
        <authorList>
            <person name="Holmfeldt K."/>
            <person name="Nilsson E."/>
            <person name="Simone D."/>
            <person name="Lopez-Fernandez M."/>
            <person name="Wu X."/>
            <person name="de Brujin I."/>
            <person name="Lundin D."/>
            <person name="Andersson A."/>
            <person name="Bertilsson S."/>
            <person name="Dopson M."/>
        </authorList>
    </citation>
    <scope>NUCLEOTIDE SEQUENCE</scope>
    <source>
        <strain evidence="1">TM448A00757</strain>
        <strain evidence="2">TM448B00909</strain>
    </source>
</reference>
<dbReference type="EMBL" id="MT144063">
    <property type="protein sequence ID" value="QJA47922.1"/>
    <property type="molecule type" value="Genomic_DNA"/>
</dbReference>
<protein>
    <submittedName>
        <fullName evidence="1">Uncharacterized protein</fullName>
    </submittedName>
</protein>
<evidence type="ECO:0000313" key="1">
    <source>
        <dbReference type="EMBL" id="QJA47922.1"/>
    </source>
</evidence>
<organism evidence="1">
    <name type="scientific">viral metagenome</name>
    <dbReference type="NCBI Taxonomy" id="1070528"/>
    <lineage>
        <taxon>unclassified sequences</taxon>
        <taxon>metagenomes</taxon>
        <taxon>organismal metagenomes</taxon>
    </lineage>
</organism>
<name>A0A6H1ZKB7_9ZZZZ</name>